<organism evidence="1">
    <name type="scientific">marine sediment metagenome</name>
    <dbReference type="NCBI Taxonomy" id="412755"/>
    <lineage>
        <taxon>unclassified sequences</taxon>
        <taxon>metagenomes</taxon>
        <taxon>ecological metagenomes</taxon>
    </lineage>
</organism>
<comment type="caution">
    <text evidence="1">The sequence shown here is derived from an EMBL/GenBank/DDBJ whole genome shotgun (WGS) entry which is preliminary data.</text>
</comment>
<reference evidence="1" key="1">
    <citation type="journal article" date="2014" name="Front. Microbiol.">
        <title>High frequency of phylogenetically diverse reductive dehalogenase-homologous genes in deep subseafloor sedimentary metagenomes.</title>
        <authorList>
            <person name="Kawai M."/>
            <person name="Futagami T."/>
            <person name="Toyoda A."/>
            <person name="Takaki Y."/>
            <person name="Nishi S."/>
            <person name="Hori S."/>
            <person name="Arai W."/>
            <person name="Tsubouchi T."/>
            <person name="Morono Y."/>
            <person name="Uchiyama I."/>
            <person name="Ito T."/>
            <person name="Fujiyama A."/>
            <person name="Inagaki F."/>
            <person name="Takami H."/>
        </authorList>
    </citation>
    <scope>NUCLEOTIDE SEQUENCE</scope>
    <source>
        <strain evidence="1">Expedition CK06-06</strain>
    </source>
</reference>
<dbReference type="AlphaFoldDB" id="X1AV58"/>
<evidence type="ECO:0000313" key="1">
    <source>
        <dbReference type="EMBL" id="GAG76138.1"/>
    </source>
</evidence>
<accession>X1AV58</accession>
<feature type="non-terminal residue" evidence="1">
    <location>
        <position position="1"/>
    </location>
</feature>
<gene>
    <name evidence="1" type="ORF">S01H4_32944</name>
</gene>
<name>X1AV58_9ZZZZ</name>
<proteinExistence type="predicted"/>
<sequence>TRFLKTEKYKHKAKKEKRSFNGKKIADSFNVVFSPSKEEFDEKQYDSYVGKGAAENGGFGVISSINNDKIIALVKKDMSQYNSYEFDINQPENMDVTEELADEGLPYLNGCIYVGDSNDGGHYFVRFNTPSEKKIKEYINSPK</sequence>
<dbReference type="EMBL" id="BART01017281">
    <property type="protein sequence ID" value="GAG76138.1"/>
    <property type="molecule type" value="Genomic_DNA"/>
</dbReference>
<protein>
    <submittedName>
        <fullName evidence="1">Uncharacterized protein</fullName>
    </submittedName>
</protein>